<evidence type="ECO:0000313" key="1">
    <source>
        <dbReference type="EMBL" id="OHU60138.1"/>
    </source>
</evidence>
<sequence>MTESDLLDLSGFSGWLTFADLGNADVPKKAGVYVVVRPTDNRPDFVINTPYRGDAPVPVDVLEDAWVDGERLVYIGVASLGSKRDGLHRRLRQFRRYGAGGSARHSGGRRIWHLADHSGLLVAWRITDDADARDTEKAMIRAFRARHGVRPFANSAD</sequence>
<reference evidence="1 2" key="1">
    <citation type="submission" date="2016-10" db="EMBL/GenBank/DDBJ databases">
        <title>Evaluation of Human, Veterinary and Environmental Mycobacterium chelonae Isolates by Core Genome Phylogenomic Analysis, Targeted Gene Comparison, and Anti-microbial Susceptibility Patterns: A Tale of Mistaken Identities.</title>
        <authorList>
            <person name="Fogelson S.B."/>
            <person name="Camus A.C."/>
            <person name="Lorenz W."/>
            <person name="Vasireddy R."/>
            <person name="Vasireddy S."/>
            <person name="Smith T."/>
            <person name="Brown-Elliott B.A."/>
            <person name="Wallace R.J.Jr."/>
            <person name="Hasan N.A."/>
            <person name="Reischl U."/>
            <person name="Sanchez S."/>
        </authorList>
    </citation>
    <scope>NUCLEOTIDE SEQUENCE [LARGE SCALE GENOMIC DNA]</scope>
    <source>
        <strain evidence="1 2">15515</strain>
    </source>
</reference>
<dbReference type="AlphaFoldDB" id="A0A1S1LTH0"/>
<name>A0A1S1LTH0_MYCCH</name>
<proteinExistence type="predicted"/>
<organism evidence="1 2">
    <name type="scientific">Mycobacteroides chelonae</name>
    <name type="common">Mycobacterium chelonae</name>
    <dbReference type="NCBI Taxonomy" id="1774"/>
    <lineage>
        <taxon>Bacteria</taxon>
        <taxon>Bacillati</taxon>
        <taxon>Actinomycetota</taxon>
        <taxon>Actinomycetes</taxon>
        <taxon>Mycobacteriales</taxon>
        <taxon>Mycobacteriaceae</taxon>
        <taxon>Mycobacteroides</taxon>
    </lineage>
</organism>
<dbReference type="RefSeq" id="WP_057969805.1">
    <property type="nucleotide sequence ID" value="NZ_MLII01000028.1"/>
</dbReference>
<gene>
    <name evidence="1" type="ORF">BKG82_06545</name>
</gene>
<protein>
    <recommendedName>
        <fullName evidence="3">GIY-YIG domain-containing protein</fullName>
    </recommendedName>
</protein>
<accession>A0A1S1LTH0</accession>
<dbReference type="Proteomes" id="UP000180043">
    <property type="component" value="Unassembled WGS sequence"/>
</dbReference>
<evidence type="ECO:0000313" key="2">
    <source>
        <dbReference type="Proteomes" id="UP000180043"/>
    </source>
</evidence>
<evidence type="ECO:0008006" key="3">
    <source>
        <dbReference type="Google" id="ProtNLM"/>
    </source>
</evidence>
<comment type="caution">
    <text evidence="1">The sequence shown here is derived from an EMBL/GenBank/DDBJ whole genome shotgun (WGS) entry which is preliminary data.</text>
</comment>
<dbReference type="EMBL" id="MLIQ01000011">
    <property type="protein sequence ID" value="OHU60138.1"/>
    <property type="molecule type" value="Genomic_DNA"/>
</dbReference>